<evidence type="ECO:0000256" key="4">
    <source>
        <dbReference type="ARBA" id="ARBA00022692"/>
    </source>
</evidence>
<comment type="caution">
    <text evidence="9">The sequence shown here is derived from an EMBL/GenBank/DDBJ whole genome shotgun (WGS) entry which is preliminary data.</text>
</comment>
<dbReference type="RefSeq" id="WP_128519893.1">
    <property type="nucleotide sequence ID" value="NZ_JAQXZP010000103.1"/>
</dbReference>
<dbReference type="InterPro" id="IPR004299">
    <property type="entry name" value="MBOAT_fam"/>
</dbReference>
<comment type="similarity">
    <text evidence="2 7">Belongs to the membrane-bound acyltransferase family.</text>
</comment>
<feature type="transmembrane region" description="Helical" evidence="8">
    <location>
        <begin position="6"/>
        <end position="23"/>
    </location>
</feature>
<gene>
    <name evidence="9" type="ORF">EDX97_04050</name>
</gene>
<evidence type="ECO:0000313" key="9">
    <source>
        <dbReference type="EMBL" id="RNM31733.1"/>
    </source>
</evidence>
<keyword evidence="7" id="KW-0808">Transferase</keyword>
<feature type="transmembrane region" description="Helical" evidence="8">
    <location>
        <begin position="357"/>
        <end position="373"/>
    </location>
</feature>
<comment type="subcellular location">
    <subcellularLocation>
        <location evidence="1">Cell membrane</location>
        <topology evidence="1">Multi-pass membrane protein</topology>
    </subcellularLocation>
</comment>
<feature type="transmembrane region" description="Helical" evidence="8">
    <location>
        <begin position="289"/>
        <end position="312"/>
    </location>
</feature>
<dbReference type="GO" id="GO:0005886">
    <property type="term" value="C:plasma membrane"/>
    <property type="evidence" value="ECO:0007669"/>
    <property type="project" value="UniProtKB-SubCell"/>
</dbReference>
<evidence type="ECO:0000256" key="5">
    <source>
        <dbReference type="ARBA" id="ARBA00022989"/>
    </source>
</evidence>
<feature type="transmembrane region" description="Helical" evidence="8">
    <location>
        <begin position="379"/>
        <end position="399"/>
    </location>
</feature>
<dbReference type="GO" id="GO:0016746">
    <property type="term" value="F:acyltransferase activity"/>
    <property type="evidence" value="ECO:0007669"/>
    <property type="project" value="UniProtKB-KW"/>
</dbReference>
<dbReference type="OrthoDB" id="9805788at2"/>
<dbReference type="InterPro" id="IPR024194">
    <property type="entry name" value="Ac/AlaTfrase_AlgI/DltB"/>
</dbReference>
<keyword evidence="3 7" id="KW-1003">Cell membrane</keyword>
<keyword evidence="5 8" id="KW-1133">Transmembrane helix</keyword>
<accession>A0A3N0I413</accession>
<dbReference type="AlphaFoldDB" id="A0A3N0I413"/>
<feature type="transmembrane region" description="Helical" evidence="8">
    <location>
        <begin position="411"/>
        <end position="435"/>
    </location>
</feature>
<feature type="transmembrane region" description="Helical" evidence="8">
    <location>
        <begin position="73"/>
        <end position="90"/>
    </location>
</feature>
<dbReference type="InterPro" id="IPR051085">
    <property type="entry name" value="MB_O-acyltransferase"/>
</dbReference>
<dbReference type="PIRSF" id="PIRSF016636">
    <property type="entry name" value="AlgI_DltB"/>
    <property type="match status" value="1"/>
</dbReference>
<keyword evidence="10" id="KW-1185">Reference proteome</keyword>
<dbReference type="EMBL" id="RJQC01000001">
    <property type="protein sequence ID" value="RNM31733.1"/>
    <property type="molecule type" value="Genomic_DNA"/>
</dbReference>
<dbReference type="PANTHER" id="PTHR13285">
    <property type="entry name" value="ACYLTRANSFERASE"/>
    <property type="match status" value="1"/>
</dbReference>
<dbReference type="InterPro" id="IPR028362">
    <property type="entry name" value="AlgI"/>
</dbReference>
<keyword evidence="6 7" id="KW-0472">Membrane</keyword>
<dbReference type="Proteomes" id="UP000276568">
    <property type="component" value="Unassembled WGS sequence"/>
</dbReference>
<keyword evidence="4 8" id="KW-0812">Transmembrane</keyword>
<protein>
    <submittedName>
        <fullName evidence="9">MBOAT family protein</fullName>
    </submittedName>
</protein>
<organism evidence="9 10">
    <name type="scientific">Absicoccus porci</name>
    <dbReference type="NCBI Taxonomy" id="2486576"/>
    <lineage>
        <taxon>Bacteria</taxon>
        <taxon>Bacillati</taxon>
        <taxon>Bacillota</taxon>
        <taxon>Erysipelotrichia</taxon>
        <taxon>Erysipelotrichales</taxon>
        <taxon>Erysipelotrichaceae</taxon>
        <taxon>Absicoccus</taxon>
    </lineage>
</organism>
<evidence type="ECO:0000256" key="8">
    <source>
        <dbReference type="SAM" id="Phobius"/>
    </source>
</evidence>
<evidence type="ECO:0000256" key="7">
    <source>
        <dbReference type="PIRNR" id="PIRNR016636"/>
    </source>
</evidence>
<evidence type="ECO:0000256" key="6">
    <source>
        <dbReference type="ARBA" id="ARBA00023136"/>
    </source>
</evidence>
<feature type="transmembrane region" description="Helical" evidence="8">
    <location>
        <begin position="332"/>
        <end position="350"/>
    </location>
</feature>
<dbReference type="Pfam" id="PF03062">
    <property type="entry name" value="MBOAT"/>
    <property type="match status" value="1"/>
</dbReference>
<dbReference type="GO" id="GO:0042121">
    <property type="term" value="P:alginic acid biosynthetic process"/>
    <property type="evidence" value="ECO:0007669"/>
    <property type="project" value="InterPro"/>
</dbReference>
<name>A0A3N0I413_9FIRM</name>
<feature type="transmembrane region" description="Helical" evidence="8">
    <location>
        <begin position="30"/>
        <end position="61"/>
    </location>
</feature>
<dbReference type="PANTHER" id="PTHR13285:SF18">
    <property type="entry name" value="PROTEIN-CYSTEINE N-PALMITOYLTRANSFERASE RASP"/>
    <property type="match status" value="1"/>
</dbReference>
<sequence length="443" mass="52101">MGFQTLFFLFGFFPLAFISQYLTKDMKKRNIWLVIFSLFFYGWANFTHIGVLILSIVWNYLTGLWMEQSEKKKSVLISGIVVDLLVLMAFKYTHFFFGIQPSSIPIGLSFFTFSEISYLVDVYETRTPASHNLLDYTVYVSYFGKISMGPIVPYHEMINQLQDRTIQWTNIGQGSIRFLKGLVKKVIFADSLALAFTSLQTTTSLFGAWLLALTYTFQIYFDFSGYSDMAIGLSEMLGFHIQPNFRHPYIASSIQDFWRRWHISLSTWFRDYLYIPLGGNRSHYIRNIWIVWFCTGFWHGANWTFIVWGLYYGALLLLEHYYLKPYLKDHPLIGHLYTFVLVMIGWVFFFSPSLSHALHLLALMFHIGQVSWIQGMDAFIFRSHWLLYVACFIFMLPYWDHIEHVCIHKVNTWWMVGFYGLSFIVCVCMMVGSTYQTFLYAAF</sequence>
<proteinExistence type="inferred from homology"/>
<evidence type="ECO:0000256" key="1">
    <source>
        <dbReference type="ARBA" id="ARBA00004651"/>
    </source>
</evidence>
<reference evidence="9 10" key="1">
    <citation type="submission" date="2018-11" db="EMBL/GenBank/DDBJ databases">
        <title>Clostridium sp. nov., a member of the family Erysipelotrichaceae isolated from pig faeces.</title>
        <authorList>
            <person name="Chang Y.-H."/>
        </authorList>
    </citation>
    <scope>NUCLEOTIDE SEQUENCE [LARGE SCALE GENOMIC DNA]</scope>
    <source>
        <strain evidence="9 10">YH-panp20</strain>
    </source>
</reference>
<dbReference type="PIRSF" id="PIRSF500217">
    <property type="entry name" value="AlgI"/>
    <property type="match status" value="1"/>
</dbReference>
<evidence type="ECO:0000256" key="2">
    <source>
        <dbReference type="ARBA" id="ARBA00010323"/>
    </source>
</evidence>
<evidence type="ECO:0000256" key="3">
    <source>
        <dbReference type="ARBA" id="ARBA00022475"/>
    </source>
</evidence>
<evidence type="ECO:0000313" key="10">
    <source>
        <dbReference type="Proteomes" id="UP000276568"/>
    </source>
</evidence>
<keyword evidence="7" id="KW-0012">Acyltransferase</keyword>